<proteinExistence type="predicted"/>
<reference evidence="1" key="1">
    <citation type="submission" date="2018-10" db="EMBL/GenBank/DDBJ databases">
        <title>Hidden diversity of soil giant viruses.</title>
        <authorList>
            <person name="Schulz F."/>
            <person name="Alteio L."/>
            <person name="Goudeau D."/>
            <person name="Ryan E.M."/>
            <person name="Malmstrom R.R."/>
            <person name="Blanchard J."/>
            <person name="Woyke T."/>
        </authorList>
    </citation>
    <scope>NUCLEOTIDE SEQUENCE</scope>
    <source>
        <strain evidence="1">EDV1</strain>
    </source>
</reference>
<evidence type="ECO:0000313" key="1">
    <source>
        <dbReference type="EMBL" id="AYV78790.1"/>
    </source>
</evidence>
<dbReference type="InterPro" id="IPR027417">
    <property type="entry name" value="P-loop_NTPase"/>
</dbReference>
<dbReference type="Gene3D" id="3.40.50.300">
    <property type="entry name" value="P-loop containing nucleotide triphosphate hydrolases"/>
    <property type="match status" value="1"/>
</dbReference>
<accession>A0A3G4ZV91</accession>
<sequence>MEGSPTIGILTGDNKINPNANCLIMTTEILRNALYKIGDEKINKIADKEN</sequence>
<protein>
    <submittedName>
        <fullName evidence="1">Uncharacterized protein</fullName>
    </submittedName>
</protein>
<organism evidence="1">
    <name type="scientific">Edafosvirus sp</name>
    <dbReference type="NCBI Taxonomy" id="2487765"/>
    <lineage>
        <taxon>Viruses</taxon>
        <taxon>Varidnaviria</taxon>
        <taxon>Bamfordvirae</taxon>
        <taxon>Nucleocytoviricota</taxon>
        <taxon>Megaviricetes</taxon>
        <taxon>Imitervirales</taxon>
        <taxon>Mimiviridae</taxon>
        <taxon>Klosneuvirinae</taxon>
    </lineage>
</organism>
<feature type="non-terminal residue" evidence="1">
    <location>
        <position position="50"/>
    </location>
</feature>
<gene>
    <name evidence="1" type="ORF">Edafosvirus33_10</name>
</gene>
<dbReference type="EMBL" id="MK072098">
    <property type="protein sequence ID" value="AYV78790.1"/>
    <property type="molecule type" value="Genomic_DNA"/>
</dbReference>
<name>A0A3G4ZV91_9VIRU</name>